<dbReference type="SUPFAM" id="SSF52402">
    <property type="entry name" value="Adenine nucleotide alpha hydrolases-like"/>
    <property type="match status" value="2"/>
</dbReference>
<dbReference type="Gene3D" id="3.40.50.620">
    <property type="entry name" value="HUPs"/>
    <property type="match status" value="2"/>
</dbReference>
<gene>
    <name evidence="3" type="ORF">Psuf_068510</name>
</gene>
<protein>
    <submittedName>
        <fullName evidence="3">Universal stress protein</fullName>
    </submittedName>
</protein>
<dbReference type="EMBL" id="AP022871">
    <property type="protein sequence ID" value="BCB89538.1"/>
    <property type="molecule type" value="Genomic_DNA"/>
</dbReference>
<dbReference type="KEGG" id="psuu:Psuf_068510"/>
<dbReference type="Pfam" id="PF00582">
    <property type="entry name" value="Usp"/>
    <property type="match status" value="2"/>
</dbReference>
<dbReference type="RefSeq" id="WP_173161451.1">
    <property type="nucleotide sequence ID" value="NZ_AP022871.1"/>
</dbReference>
<dbReference type="InterPro" id="IPR014729">
    <property type="entry name" value="Rossmann-like_a/b/a_fold"/>
</dbReference>
<evidence type="ECO:0000313" key="4">
    <source>
        <dbReference type="Proteomes" id="UP000503011"/>
    </source>
</evidence>
<feature type="domain" description="UspA" evidence="2">
    <location>
        <begin position="139"/>
        <end position="267"/>
    </location>
</feature>
<dbReference type="Proteomes" id="UP000503011">
    <property type="component" value="Chromosome"/>
</dbReference>
<reference evidence="3 4" key="2">
    <citation type="submission" date="2020-03" db="EMBL/GenBank/DDBJ databases">
        <authorList>
            <person name="Ichikawa N."/>
            <person name="Kimura A."/>
            <person name="Kitahashi Y."/>
            <person name="Uohara A."/>
        </authorList>
    </citation>
    <scope>NUCLEOTIDE SEQUENCE [LARGE SCALE GENOMIC DNA]</scope>
    <source>
        <strain evidence="3 4">NBRC 105367</strain>
    </source>
</reference>
<keyword evidence="4" id="KW-1185">Reference proteome</keyword>
<proteinExistence type="inferred from homology"/>
<dbReference type="PANTHER" id="PTHR46553">
    <property type="entry name" value="ADENINE NUCLEOTIDE ALPHA HYDROLASES-LIKE SUPERFAMILY PROTEIN"/>
    <property type="match status" value="1"/>
</dbReference>
<dbReference type="AlphaFoldDB" id="A0A6F8YUC7"/>
<evidence type="ECO:0000259" key="2">
    <source>
        <dbReference type="Pfam" id="PF00582"/>
    </source>
</evidence>
<dbReference type="PRINTS" id="PR01438">
    <property type="entry name" value="UNVRSLSTRESS"/>
</dbReference>
<dbReference type="PANTHER" id="PTHR46553:SF3">
    <property type="entry name" value="ADENINE NUCLEOTIDE ALPHA HYDROLASES-LIKE SUPERFAMILY PROTEIN"/>
    <property type="match status" value="1"/>
</dbReference>
<accession>A0A6F8YUC7</accession>
<dbReference type="InterPro" id="IPR006015">
    <property type="entry name" value="Universal_stress_UspA"/>
</dbReference>
<name>A0A6F8YUC7_9ACTN</name>
<dbReference type="InterPro" id="IPR006016">
    <property type="entry name" value="UspA"/>
</dbReference>
<sequence>MVSSPIVVGFDGTPDAVAAAVWAVDEAAARGAPVRLVHACQPWPSPEARARVESAVEAGVRAARSARPTVAVTGTVLAGPPHVVLTMQSHHASLVVVGNRGPGRLTGPVLGSVGLALAAHARCPVAVVREPEQPRIGLNHVLVGLDGSTVSLRALAFGFEHADRRGLPLHAIQVWTPPRHHEPDTVPEREDRRMAATIAAWQEKFPRVRVTWEVARGPAAEVLVDASRYAKLAVVGPRGRGEYSQLPLGTVGQHLLRHGHCPIVVVREPGDCG</sequence>
<comment type="similarity">
    <text evidence="1">Belongs to the universal stress protein A family.</text>
</comment>
<reference evidence="3 4" key="1">
    <citation type="submission" date="2020-03" db="EMBL/GenBank/DDBJ databases">
        <title>Whole genome shotgun sequence of Phytohabitans suffuscus NBRC 105367.</title>
        <authorList>
            <person name="Komaki H."/>
            <person name="Tamura T."/>
        </authorList>
    </citation>
    <scope>NUCLEOTIDE SEQUENCE [LARGE SCALE GENOMIC DNA]</scope>
    <source>
        <strain evidence="3 4">NBRC 105367</strain>
    </source>
</reference>
<evidence type="ECO:0000256" key="1">
    <source>
        <dbReference type="ARBA" id="ARBA00008791"/>
    </source>
</evidence>
<feature type="domain" description="UspA" evidence="2">
    <location>
        <begin position="5"/>
        <end position="129"/>
    </location>
</feature>
<evidence type="ECO:0000313" key="3">
    <source>
        <dbReference type="EMBL" id="BCB89538.1"/>
    </source>
</evidence>
<organism evidence="3 4">
    <name type="scientific">Phytohabitans suffuscus</name>
    <dbReference type="NCBI Taxonomy" id="624315"/>
    <lineage>
        <taxon>Bacteria</taxon>
        <taxon>Bacillati</taxon>
        <taxon>Actinomycetota</taxon>
        <taxon>Actinomycetes</taxon>
        <taxon>Micromonosporales</taxon>
        <taxon>Micromonosporaceae</taxon>
    </lineage>
</organism>